<dbReference type="Proteomes" id="UP001144036">
    <property type="component" value="Unassembled WGS sequence"/>
</dbReference>
<evidence type="ECO:0000313" key="2">
    <source>
        <dbReference type="EMBL" id="MDA0632750.1"/>
    </source>
</evidence>
<proteinExistence type="predicted"/>
<dbReference type="InterPro" id="IPR038740">
    <property type="entry name" value="BioF2-like_GNAT_dom"/>
</dbReference>
<dbReference type="Gene3D" id="3.40.630.30">
    <property type="match status" value="1"/>
</dbReference>
<dbReference type="Pfam" id="PF13480">
    <property type="entry name" value="Acetyltransf_6"/>
    <property type="match status" value="1"/>
</dbReference>
<protein>
    <submittedName>
        <fullName evidence="2">GNAT family N-acetyltransferase</fullName>
    </submittedName>
</protein>
<sequence length="326" mass="37028">MTMPYITDRSRTVFDTDAWLAAWDGNTVERREPTGHPLLQRLEYSPFWHGYELDTDLGRIWDRPVLTVSSLYAGYGPAYLAGRPEDVERLMDHASGLLPGTCGLLVLNLPLEAALEWATVAQPDGMIRLDHAYHRVIGTGPEPDLRDVHKRTEFRRRWRRSAEKGLRLVMESDPAPERVEEVVELANGSAERHDWPVLYDRAGFLAVAGMPGGRLVRAEWDGRTVAAFVGMEHDRRFYLWAGGMDHTVVQEVSPYLFTLYELLRLGLERGWDRLELGKGNDAFKRRYGFTGVELWSLWYAADPSDVPAYRPKLAALHRRLGAAQGA</sequence>
<evidence type="ECO:0000313" key="3">
    <source>
        <dbReference type="Proteomes" id="UP001144036"/>
    </source>
</evidence>
<dbReference type="RefSeq" id="WP_270153533.1">
    <property type="nucleotide sequence ID" value="NZ_JAPNNL010000011.1"/>
</dbReference>
<dbReference type="SUPFAM" id="SSF55729">
    <property type="entry name" value="Acyl-CoA N-acyltransferases (Nat)"/>
    <property type="match status" value="1"/>
</dbReference>
<name>A0ABT4S6X6_9ACTN</name>
<keyword evidence="3" id="KW-1185">Reference proteome</keyword>
<dbReference type="InterPro" id="IPR016181">
    <property type="entry name" value="Acyl_CoA_acyltransferase"/>
</dbReference>
<accession>A0ABT4S6X6</accession>
<comment type="caution">
    <text evidence="2">The sequence shown here is derived from an EMBL/GenBank/DDBJ whole genome shotgun (WGS) entry which is preliminary data.</text>
</comment>
<feature type="domain" description="BioF2-like acetyltransferase" evidence="1">
    <location>
        <begin position="150"/>
        <end position="285"/>
    </location>
</feature>
<gene>
    <name evidence="2" type="ORF">OUY22_04920</name>
</gene>
<evidence type="ECO:0000259" key="1">
    <source>
        <dbReference type="Pfam" id="PF13480"/>
    </source>
</evidence>
<reference evidence="2" key="1">
    <citation type="submission" date="2022-11" db="EMBL/GenBank/DDBJ databases">
        <title>Nonomuraea corallina sp. nov., a new species of the genus Nonomuraea isolated from sea side sediment in Thai sea.</title>
        <authorList>
            <person name="Ngamcharungchit C."/>
            <person name="Matsumoto A."/>
            <person name="Suriyachadkun C."/>
            <person name="Panbangred W."/>
            <person name="Inahashi Y."/>
            <person name="Intra B."/>
        </authorList>
    </citation>
    <scope>NUCLEOTIDE SEQUENCE</scope>
    <source>
        <strain evidence="2">MCN248</strain>
    </source>
</reference>
<dbReference type="EMBL" id="JAPNNL010000011">
    <property type="protein sequence ID" value="MDA0632750.1"/>
    <property type="molecule type" value="Genomic_DNA"/>
</dbReference>
<organism evidence="2 3">
    <name type="scientific">Nonomuraea corallina</name>
    <dbReference type="NCBI Taxonomy" id="2989783"/>
    <lineage>
        <taxon>Bacteria</taxon>
        <taxon>Bacillati</taxon>
        <taxon>Actinomycetota</taxon>
        <taxon>Actinomycetes</taxon>
        <taxon>Streptosporangiales</taxon>
        <taxon>Streptosporangiaceae</taxon>
        <taxon>Nonomuraea</taxon>
    </lineage>
</organism>